<dbReference type="Gene3D" id="1.10.10.1150">
    <property type="entry name" value="Coenzyme PQQ synthesis protein D (PqqD)"/>
    <property type="match status" value="1"/>
</dbReference>
<dbReference type="InterPro" id="IPR008792">
    <property type="entry name" value="PQQD"/>
</dbReference>
<dbReference type="InterPro" id="IPR041881">
    <property type="entry name" value="PqqD_sf"/>
</dbReference>
<reference evidence="1 2" key="1">
    <citation type="submission" date="2024-05" db="EMBL/GenBank/DDBJ databases">
        <title>Sphingomonas sp. HF-S3 16S ribosomal RNA gene Genome sequencing and assembly.</title>
        <authorList>
            <person name="Lee H."/>
        </authorList>
    </citation>
    <scope>NUCLEOTIDE SEQUENCE [LARGE SCALE GENOMIC DNA]</scope>
    <source>
        <strain evidence="1 2">HF-S3</strain>
    </source>
</reference>
<evidence type="ECO:0000313" key="1">
    <source>
        <dbReference type="EMBL" id="MEN3749674.1"/>
    </source>
</evidence>
<comment type="caution">
    <text evidence="1">The sequence shown here is derived from an EMBL/GenBank/DDBJ whole genome shotgun (WGS) entry which is preliminary data.</text>
</comment>
<keyword evidence="2" id="KW-1185">Reference proteome</keyword>
<sequence length="94" mass="10193">MSETLAPDAVIAASPDAIMSDVDGEIMLIMVSTGRYFGLDAVGSEVWRRLQEPVRVGDLVEGLKAHFKGDDAVIEREAFAFVNTLSDRGLLTTH</sequence>
<gene>
    <name evidence="1" type="ORF">TPR58_21045</name>
</gene>
<accession>A0ABV0BDT9</accession>
<name>A0ABV0BDT9_9SPHN</name>
<dbReference type="Pfam" id="PF05402">
    <property type="entry name" value="PqqD"/>
    <property type="match status" value="1"/>
</dbReference>
<dbReference type="Proteomes" id="UP001427805">
    <property type="component" value="Unassembled WGS sequence"/>
</dbReference>
<protein>
    <submittedName>
        <fullName evidence="1">PqqD family protein</fullName>
    </submittedName>
</protein>
<organism evidence="1 2">
    <name type="scientific">Sphingomonas rustica</name>
    <dbReference type="NCBI Taxonomy" id="3103142"/>
    <lineage>
        <taxon>Bacteria</taxon>
        <taxon>Pseudomonadati</taxon>
        <taxon>Pseudomonadota</taxon>
        <taxon>Alphaproteobacteria</taxon>
        <taxon>Sphingomonadales</taxon>
        <taxon>Sphingomonadaceae</taxon>
        <taxon>Sphingomonas</taxon>
    </lineage>
</organism>
<dbReference type="EMBL" id="JBDIZK010000016">
    <property type="protein sequence ID" value="MEN3749674.1"/>
    <property type="molecule type" value="Genomic_DNA"/>
</dbReference>
<dbReference type="RefSeq" id="WP_346248722.1">
    <property type="nucleotide sequence ID" value="NZ_JBDIZK010000016.1"/>
</dbReference>
<evidence type="ECO:0000313" key="2">
    <source>
        <dbReference type="Proteomes" id="UP001427805"/>
    </source>
</evidence>
<proteinExistence type="predicted"/>